<evidence type="ECO:0000313" key="3">
    <source>
        <dbReference type="Proteomes" id="UP001154078"/>
    </source>
</evidence>
<name>A0A9P0BKB3_BRAAE</name>
<feature type="compositionally biased region" description="Polar residues" evidence="1">
    <location>
        <begin position="55"/>
        <end position="83"/>
    </location>
</feature>
<gene>
    <name evidence="2" type="ORF">MELIAE_LOCUS12985</name>
</gene>
<feature type="region of interest" description="Disordered" evidence="1">
    <location>
        <begin position="43"/>
        <end position="88"/>
    </location>
</feature>
<evidence type="ECO:0000256" key="1">
    <source>
        <dbReference type="SAM" id="MobiDB-lite"/>
    </source>
</evidence>
<protein>
    <submittedName>
        <fullName evidence="2">Uncharacterized protein</fullName>
    </submittedName>
</protein>
<accession>A0A9P0BKB3</accession>
<dbReference type="OrthoDB" id="6365503at2759"/>
<organism evidence="2 3">
    <name type="scientific">Brassicogethes aeneus</name>
    <name type="common">Rape pollen beetle</name>
    <name type="synonym">Meligethes aeneus</name>
    <dbReference type="NCBI Taxonomy" id="1431903"/>
    <lineage>
        <taxon>Eukaryota</taxon>
        <taxon>Metazoa</taxon>
        <taxon>Ecdysozoa</taxon>
        <taxon>Arthropoda</taxon>
        <taxon>Hexapoda</taxon>
        <taxon>Insecta</taxon>
        <taxon>Pterygota</taxon>
        <taxon>Neoptera</taxon>
        <taxon>Endopterygota</taxon>
        <taxon>Coleoptera</taxon>
        <taxon>Polyphaga</taxon>
        <taxon>Cucujiformia</taxon>
        <taxon>Nitidulidae</taxon>
        <taxon>Meligethinae</taxon>
        <taxon>Brassicogethes</taxon>
    </lineage>
</organism>
<dbReference type="EMBL" id="OV121140">
    <property type="protein sequence ID" value="CAH0564409.1"/>
    <property type="molecule type" value="Genomic_DNA"/>
</dbReference>
<dbReference type="Proteomes" id="UP001154078">
    <property type="component" value="Chromosome 9"/>
</dbReference>
<sequence>MTQNRKRGRNLQEDEVEFMPLSKRINNLHINNRNMLINGQTSAMGNIEWGPGPPNGSSQLPESPPNSVQSLDWNNQPQYTPDLTETENPHYFNANKLLFEMYVERLQRGCD</sequence>
<reference evidence="2" key="1">
    <citation type="submission" date="2021-12" db="EMBL/GenBank/DDBJ databases">
        <authorList>
            <person name="King R."/>
        </authorList>
    </citation>
    <scope>NUCLEOTIDE SEQUENCE</scope>
</reference>
<proteinExistence type="predicted"/>
<dbReference type="AlphaFoldDB" id="A0A9P0BKB3"/>
<keyword evidence="3" id="KW-1185">Reference proteome</keyword>
<evidence type="ECO:0000313" key="2">
    <source>
        <dbReference type="EMBL" id="CAH0564409.1"/>
    </source>
</evidence>